<dbReference type="Proteomes" id="UP001597273">
    <property type="component" value="Unassembled WGS sequence"/>
</dbReference>
<gene>
    <name evidence="1" type="ORF">ACFSDB_01500</name>
</gene>
<evidence type="ECO:0000313" key="1">
    <source>
        <dbReference type="EMBL" id="MFD1861578.1"/>
    </source>
</evidence>
<name>A0ABW4QDB5_9BACL</name>
<reference evidence="2" key="1">
    <citation type="journal article" date="2019" name="Int. J. Syst. Evol. Microbiol.">
        <title>The Global Catalogue of Microorganisms (GCM) 10K type strain sequencing project: providing services to taxonomists for standard genome sequencing and annotation.</title>
        <authorList>
            <consortium name="The Broad Institute Genomics Platform"/>
            <consortium name="The Broad Institute Genome Sequencing Center for Infectious Disease"/>
            <person name="Wu L."/>
            <person name="Ma J."/>
        </authorList>
    </citation>
    <scope>NUCLEOTIDE SEQUENCE [LARGE SCALE GENOMIC DNA]</scope>
    <source>
        <strain evidence="2">CGMCC 1.15475</strain>
    </source>
</reference>
<protein>
    <submittedName>
        <fullName evidence="1">Uncharacterized protein</fullName>
    </submittedName>
</protein>
<dbReference type="EMBL" id="JBHUFW010000002">
    <property type="protein sequence ID" value="MFD1861578.1"/>
    <property type="molecule type" value="Genomic_DNA"/>
</dbReference>
<accession>A0ABW4QDB5</accession>
<dbReference type="RefSeq" id="WP_204891411.1">
    <property type="nucleotide sequence ID" value="NZ_JBHUFW010000002.1"/>
</dbReference>
<organism evidence="1 2">
    <name type="scientific">Planococcus chinensis</name>
    <dbReference type="NCBI Taxonomy" id="272917"/>
    <lineage>
        <taxon>Bacteria</taxon>
        <taxon>Bacillati</taxon>
        <taxon>Bacillota</taxon>
        <taxon>Bacilli</taxon>
        <taxon>Bacillales</taxon>
        <taxon>Caryophanaceae</taxon>
        <taxon>Planococcus</taxon>
    </lineage>
</organism>
<sequence length="52" mass="6437">MFRIEETEMYEHMQAIKQQVEKGRMKSEAERAKKETRPPYWIVLLTFLHLRK</sequence>
<comment type="caution">
    <text evidence="1">The sequence shown here is derived from an EMBL/GenBank/DDBJ whole genome shotgun (WGS) entry which is preliminary data.</text>
</comment>
<keyword evidence="2" id="KW-1185">Reference proteome</keyword>
<proteinExistence type="predicted"/>
<evidence type="ECO:0000313" key="2">
    <source>
        <dbReference type="Proteomes" id="UP001597273"/>
    </source>
</evidence>